<dbReference type="NCBIfam" id="TIGR02227">
    <property type="entry name" value="sigpep_I_bact"/>
    <property type="match status" value="1"/>
</dbReference>
<dbReference type="InterPro" id="IPR000223">
    <property type="entry name" value="Pept_S26A_signal_pept_1"/>
</dbReference>
<reference evidence="12 13" key="1">
    <citation type="submission" date="2015-04" db="EMBL/GenBank/DDBJ databases">
        <title>Draft genome sequence of bacteremic isolate Catabacter hongkongensis type strain HKU16T.</title>
        <authorList>
            <person name="Lau S.K."/>
            <person name="Teng J.L."/>
            <person name="Huang Y."/>
            <person name="Curreem S.O."/>
            <person name="Tsui S.K."/>
            <person name="Woo P.C."/>
        </authorList>
    </citation>
    <scope>NUCLEOTIDE SEQUENCE [LARGE SCALE GENOMIC DNA]</scope>
    <source>
        <strain evidence="12 13">HKU16</strain>
    </source>
</reference>
<evidence type="ECO:0000256" key="4">
    <source>
        <dbReference type="ARBA" id="ARBA00013208"/>
    </source>
</evidence>
<protein>
    <recommendedName>
        <fullName evidence="4 8">Signal peptidase I</fullName>
        <ecNumber evidence="4 8">3.4.21.89</ecNumber>
    </recommendedName>
</protein>
<dbReference type="RefSeq" id="WP_052740150.1">
    <property type="nucleotide sequence ID" value="NZ_LAYJ01000033.1"/>
</dbReference>
<keyword evidence="13" id="KW-1185">Reference proteome</keyword>
<evidence type="ECO:0000256" key="10">
    <source>
        <dbReference type="SAM" id="MobiDB-lite"/>
    </source>
</evidence>
<comment type="caution">
    <text evidence="12">The sequence shown here is derived from an EMBL/GenBank/DDBJ whole genome shotgun (WGS) entry which is preliminary data.</text>
</comment>
<evidence type="ECO:0000256" key="7">
    <source>
        <dbReference type="PIRSR" id="PIRSR600223-1"/>
    </source>
</evidence>
<keyword evidence="6 8" id="KW-0378">Hydrolase</keyword>
<dbReference type="PATRIC" id="fig|270498.16.peg.2934"/>
<comment type="catalytic activity">
    <reaction evidence="1 8">
        <text>Cleavage of hydrophobic, N-terminal signal or leader sequences from secreted and periplasmic proteins.</text>
        <dbReference type="EC" id="3.4.21.89"/>
    </reaction>
</comment>
<comment type="similarity">
    <text evidence="3 9">Belongs to the peptidase S26 family.</text>
</comment>
<name>A0A0M2NP82_9FIRM</name>
<proteinExistence type="inferred from homology"/>
<evidence type="ECO:0000313" key="13">
    <source>
        <dbReference type="Proteomes" id="UP000034076"/>
    </source>
</evidence>
<keyword evidence="5 8" id="KW-0645">Protease</keyword>
<dbReference type="InterPro" id="IPR019758">
    <property type="entry name" value="Pept_S26A_signal_pept_1_CS"/>
</dbReference>
<dbReference type="InterPro" id="IPR019756">
    <property type="entry name" value="Pept_S26A_signal_pept_1_Ser-AS"/>
</dbReference>
<feature type="region of interest" description="Disordered" evidence="10">
    <location>
        <begin position="111"/>
        <end position="130"/>
    </location>
</feature>
<dbReference type="CDD" id="cd06530">
    <property type="entry name" value="S26_SPase_I"/>
    <property type="match status" value="1"/>
</dbReference>
<evidence type="ECO:0000256" key="3">
    <source>
        <dbReference type="ARBA" id="ARBA00009370"/>
    </source>
</evidence>
<evidence type="ECO:0000256" key="5">
    <source>
        <dbReference type="ARBA" id="ARBA00022670"/>
    </source>
</evidence>
<dbReference type="PANTHER" id="PTHR43390:SF1">
    <property type="entry name" value="CHLOROPLAST PROCESSING PEPTIDASE"/>
    <property type="match status" value="1"/>
</dbReference>
<organism evidence="12 13">
    <name type="scientific">Christensenella hongkongensis</name>
    <dbReference type="NCBI Taxonomy" id="270498"/>
    <lineage>
        <taxon>Bacteria</taxon>
        <taxon>Bacillati</taxon>
        <taxon>Bacillota</taxon>
        <taxon>Clostridia</taxon>
        <taxon>Christensenellales</taxon>
        <taxon>Christensenellaceae</taxon>
        <taxon>Christensenella</taxon>
    </lineage>
</organism>
<dbReference type="GO" id="GO:0004252">
    <property type="term" value="F:serine-type endopeptidase activity"/>
    <property type="evidence" value="ECO:0007669"/>
    <property type="project" value="InterPro"/>
</dbReference>
<dbReference type="GO" id="GO:0006465">
    <property type="term" value="P:signal peptide processing"/>
    <property type="evidence" value="ECO:0007669"/>
    <property type="project" value="InterPro"/>
</dbReference>
<dbReference type="InterPro" id="IPR019533">
    <property type="entry name" value="Peptidase_S26"/>
</dbReference>
<evidence type="ECO:0000256" key="6">
    <source>
        <dbReference type="ARBA" id="ARBA00022801"/>
    </source>
</evidence>
<dbReference type="PANTHER" id="PTHR43390">
    <property type="entry name" value="SIGNAL PEPTIDASE I"/>
    <property type="match status" value="1"/>
</dbReference>
<evidence type="ECO:0000313" key="12">
    <source>
        <dbReference type="EMBL" id="KKI52217.1"/>
    </source>
</evidence>
<dbReference type="EC" id="3.4.21.89" evidence="4 8"/>
<feature type="active site" evidence="7">
    <location>
        <position position="211"/>
    </location>
</feature>
<dbReference type="Gene3D" id="2.10.109.10">
    <property type="entry name" value="Umud Fragment, subunit A"/>
    <property type="match status" value="1"/>
</dbReference>
<evidence type="ECO:0000256" key="8">
    <source>
        <dbReference type="RuleBase" id="RU003993"/>
    </source>
</evidence>
<keyword evidence="8" id="KW-1133">Transmembrane helix</keyword>
<keyword evidence="8" id="KW-0472">Membrane</keyword>
<dbReference type="EMBL" id="LAYJ01000033">
    <property type="protein sequence ID" value="KKI52217.1"/>
    <property type="molecule type" value="Genomic_DNA"/>
</dbReference>
<dbReference type="SUPFAM" id="SSF51306">
    <property type="entry name" value="LexA/Signal peptidase"/>
    <property type="match status" value="1"/>
</dbReference>
<gene>
    <name evidence="12" type="ORF">CHK_0325</name>
</gene>
<sequence>MEENNNRYRGPRRIGIENENARNSGQQENKKHYGRRLVNPYENENIQEPVKNPSEDLSRPHHMRNPYLEDMQIGEEPELITERFHEAPRDDFYDDGVEEYDAEQTFYEDTIPFDEAYSNNDPRPDGSLERPYRVQRSLREEKDDEIEPLDDDLITYDEFGRKRKKKRIKEEKLVTKSRIVWGWIFSIIAAIIIALLVRSFLFEIIMVDGDSMVPTLQNDEKLAVEKVSRYFGLPERGDIIIVHYPNMEGTYVKRVIGLPGDTIEIKDSTVYVNGQPLTESYINSTEPYMDMEAVTVPEDTVFVMGDNRAHSLDSRTDYIGPIATDQIVGHAMSVIWPLDKIHSVQ</sequence>
<keyword evidence="8" id="KW-0812">Transmembrane</keyword>
<dbReference type="AlphaFoldDB" id="A0A0M2NP82"/>
<feature type="region of interest" description="Disordered" evidence="10">
    <location>
        <begin position="1"/>
        <end position="71"/>
    </location>
</feature>
<feature type="active site" evidence="7">
    <location>
        <position position="253"/>
    </location>
</feature>
<dbReference type="STRING" id="270498.CHK_0325"/>
<dbReference type="PRINTS" id="PR00727">
    <property type="entry name" value="LEADERPTASE"/>
</dbReference>
<dbReference type="PROSITE" id="PS00761">
    <property type="entry name" value="SPASE_I_3"/>
    <property type="match status" value="1"/>
</dbReference>
<dbReference type="Pfam" id="PF10502">
    <property type="entry name" value="Peptidase_S26"/>
    <property type="match status" value="1"/>
</dbReference>
<accession>A0A0M2NP82</accession>
<evidence type="ECO:0000256" key="1">
    <source>
        <dbReference type="ARBA" id="ARBA00000677"/>
    </source>
</evidence>
<feature type="transmembrane region" description="Helical" evidence="8">
    <location>
        <begin position="179"/>
        <end position="201"/>
    </location>
</feature>
<evidence type="ECO:0000256" key="2">
    <source>
        <dbReference type="ARBA" id="ARBA00004401"/>
    </source>
</evidence>
<dbReference type="PROSITE" id="PS00501">
    <property type="entry name" value="SPASE_I_1"/>
    <property type="match status" value="1"/>
</dbReference>
<evidence type="ECO:0000256" key="9">
    <source>
        <dbReference type="RuleBase" id="RU362042"/>
    </source>
</evidence>
<dbReference type="InterPro" id="IPR019757">
    <property type="entry name" value="Pept_S26A_signal_pept_1_Lys-AS"/>
</dbReference>
<dbReference type="InterPro" id="IPR036286">
    <property type="entry name" value="LexA/Signal_pep-like_sf"/>
</dbReference>
<dbReference type="PROSITE" id="PS00760">
    <property type="entry name" value="SPASE_I_2"/>
    <property type="match status" value="1"/>
</dbReference>
<dbReference type="GO" id="GO:0005886">
    <property type="term" value="C:plasma membrane"/>
    <property type="evidence" value="ECO:0007669"/>
    <property type="project" value="UniProtKB-SubCell"/>
</dbReference>
<evidence type="ECO:0000259" key="11">
    <source>
        <dbReference type="Pfam" id="PF10502"/>
    </source>
</evidence>
<feature type="domain" description="Peptidase S26" evidence="11">
    <location>
        <begin position="181"/>
        <end position="336"/>
    </location>
</feature>
<dbReference type="GO" id="GO:0009003">
    <property type="term" value="F:signal peptidase activity"/>
    <property type="evidence" value="ECO:0007669"/>
    <property type="project" value="UniProtKB-EC"/>
</dbReference>
<comment type="subcellular location">
    <subcellularLocation>
        <location evidence="2">Cell membrane</location>
        <topology evidence="2">Single-pass type II membrane protein</topology>
    </subcellularLocation>
    <subcellularLocation>
        <location evidence="9">Membrane</location>
        <topology evidence="9">Single-pass type II membrane protein</topology>
    </subcellularLocation>
</comment>
<dbReference type="Proteomes" id="UP000034076">
    <property type="component" value="Unassembled WGS sequence"/>
</dbReference>